<feature type="domain" description="Structure-specific endonuclease subunit SLX1 C-terminal" evidence="2">
    <location>
        <begin position="159"/>
        <end position="211"/>
    </location>
</feature>
<dbReference type="InterPro" id="IPR013083">
    <property type="entry name" value="Znf_RING/FYVE/PHD"/>
</dbReference>
<dbReference type="GO" id="GO:0017108">
    <property type="term" value="F:5'-flap endonuclease activity"/>
    <property type="evidence" value="ECO:0007669"/>
    <property type="project" value="TreeGrafter"/>
</dbReference>
<evidence type="ECO:0000313" key="4">
    <source>
        <dbReference type="Proteomes" id="UP000663843"/>
    </source>
</evidence>
<dbReference type="InterPro" id="IPR050381">
    <property type="entry name" value="SLX1_endonuclease"/>
</dbReference>
<dbReference type="Gene3D" id="3.30.40.10">
    <property type="entry name" value="Zinc/RING finger domain, C3HC4 (zinc finger)"/>
    <property type="match status" value="1"/>
</dbReference>
<sequence length="420" mass="47099">MTMIVHGFPSKLAALQFEWAWQHPYRSRHLRVTQTKQGKEVYSQIFKRDSKSNLLKTKIHVARTMLPIPPYSTWPLHVKIFTEEAKQIWDEVQKMKPNGPLPDGFTISVELEGVDGKARPPVSRRSRARNGPIDVKDTEFSSSHILNSDINIKHMDHLRVALCPQGTCMTISHLDCLAQDFLSDPSNPRGLIPRGGVCKACKQYTLWGDVIRGCYRRARGPQQPTLEQEPDNNANEDNIELGDDLSGHFESPHIPASPHKTAKTTTIRATTSKKKKATPASRATRRRAEKARPADSNSDVEDFAAEMNAIESDTEDDESARPSPKDRPSNTNSAHAPVSAEARDGDRDNPRDIDEIVRQALGKLSISTPTEQHQPRPVKLSRESTKAKRQVNIVGDEQVTVPKSRKRRTPSPEYIDLEGI</sequence>
<dbReference type="Pfam" id="PF21202">
    <property type="entry name" value="SLX1_C"/>
    <property type="match status" value="1"/>
</dbReference>
<dbReference type="PANTHER" id="PTHR20208">
    <property type="entry name" value="STRUCTURE-SPECIFIC ENDONUCLEASE SUBUNIT SLX1"/>
    <property type="match status" value="1"/>
</dbReference>
<feature type="compositionally biased region" description="Basic and acidic residues" evidence="1">
    <location>
        <begin position="341"/>
        <end position="357"/>
    </location>
</feature>
<feature type="compositionally biased region" description="Polar residues" evidence="1">
    <location>
        <begin position="222"/>
        <end position="236"/>
    </location>
</feature>
<name>A0A8H3HPU2_9AGAM</name>
<reference evidence="3" key="1">
    <citation type="submission" date="2021-01" db="EMBL/GenBank/DDBJ databases">
        <authorList>
            <person name="Kaushik A."/>
        </authorList>
    </citation>
    <scope>NUCLEOTIDE SEQUENCE</scope>
    <source>
        <strain evidence="3">AG2-2IIIB</strain>
    </source>
</reference>
<dbReference type="PANTHER" id="PTHR20208:SF10">
    <property type="entry name" value="STRUCTURE-SPECIFIC ENDONUCLEASE SUBUNIT SLX1"/>
    <property type="match status" value="1"/>
</dbReference>
<dbReference type="GO" id="GO:0000724">
    <property type="term" value="P:double-strand break repair via homologous recombination"/>
    <property type="evidence" value="ECO:0007669"/>
    <property type="project" value="TreeGrafter"/>
</dbReference>
<evidence type="ECO:0000259" key="2">
    <source>
        <dbReference type="Pfam" id="PF21202"/>
    </source>
</evidence>
<dbReference type="GO" id="GO:0033557">
    <property type="term" value="C:Slx1-Slx4 complex"/>
    <property type="evidence" value="ECO:0007669"/>
    <property type="project" value="TreeGrafter"/>
</dbReference>
<dbReference type="AlphaFoldDB" id="A0A8H3HPU2"/>
<feature type="region of interest" description="Disordered" evidence="1">
    <location>
        <begin position="221"/>
        <end position="420"/>
    </location>
</feature>
<comment type="caution">
    <text evidence="3">The sequence shown here is derived from an EMBL/GenBank/DDBJ whole genome shotgun (WGS) entry which is preliminary data.</text>
</comment>
<organism evidence="3 4">
    <name type="scientific">Rhizoctonia solani</name>
    <dbReference type="NCBI Taxonomy" id="456999"/>
    <lineage>
        <taxon>Eukaryota</taxon>
        <taxon>Fungi</taxon>
        <taxon>Dikarya</taxon>
        <taxon>Basidiomycota</taxon>
        <taxon>Agaricomycotina</taxon>
        <taxon>Agaricomycetes</taxon>
        <taxon>Cantharellales</taxon>
        <taxon>Ceratobasidiaceae</taxon>
        <taxon>Rhizoctonia</taxon>
    </lineage>
</organism>
<dbReference type="EMBL" id="CAJMWT010008869">
    <property type="protein sequence ID" value="CAE6535791.1"/>
    <property type="molecule type" value="Genomic_DNA"/>
</dbReference>
<protein>
    <recommendedName>
        <fullName evidence="2">Structure-specific endonuclease subunit SLX1 C-terminal domain-containing protein</fullName>
    </recommendedName>
</protein>
<proteinExistence type="predicted"/>
<dbReference type="Proteomes" id="UP000663843">
    <property type="component" value="Unassembled WGS sequence"/>
</dbReference>
<gene>
    <name evidence="3" type="ORF">RDB_LOCUS186239</name>
</gene>
<accession>A0A8H3HPU2</accession>
<dbReference type="GO" id="GO:0008821">
    <property type="term" value="F:crossover junction DNA endonuclease activity"/>
    <property type="evidence" value="ECO:0007669"/>
    <property type="project" value="TreeGrafter"/>
</dbReference>
<feature type="compositionally biased region" description="Basic residues" evidence="1">
    <location>
        <begin position="271"/>
        <end position="289"/>
    </location>
</feature>
<evidence type="ECO:0000256" key="1">
    <source>
        <dbReference type="SAM" id="MobiDB-lite"/>
    </source>
</evidence>
<evidence type="ECO:0000313" key="3">
    <source>
        <dbReference type="EMBL" id="CAE6535791.1"/>
    </source>
</evidence>
<dbReference type="InterPro" id="IPR048749">
    <property type="entry name" value="SLX1_C"/>
</dbReference>
<feature type="compositionally biased region" description="Basic and acidic residues" evidence="1">
    <location>
        <begin position="319"/>
        <end position="328"/>
    </location>
</feature>